<evidence type="ECO:0000313" key="6">
    <source>
        <dbReference type="Proteomes" id="UP000677152"/>
    </source>
</evidence>
<feature type="signal peptide" evidence="3">
    <location>
        <begin position="1"/>
        <end position="23"/>
    </location>
</feature>
<name>A0AA45R545_9PSEU</name>
<feature type="domain" description="Htaa" evidence="4">
    <location>
        <begin position="92"/>
        <end position="269"/>
    </location>
</feature>
<dbReference type="Proteomes" id="UP000677152">
    <property type="component" value="Chromosome"/>
</dbReference>
<dbReference type="AlphaFoldDB" id="A0AA45R545"/>
<evidence type="ECO:0000256" key="1">
    <source>
        <dbReference type="SAM" id="MobiDB-lite"/>
    </source>
</evidence>
<keyword evidence="2" id="KW-0472">Membrane</keyword>
<protein>
    <submittedName>
        <fullName evidence="5">HtaA domain-containing protein</fullName>
    </submittedName>
</protein>
<feature type="region of interest" description="Disordered" evidence="1">
    <location>
        <begin position="281"/>
        <end position="302"/>
    </location>
</feature>
<feature type="transmembrane region" description="Helical" evidence="2">
    <location>
        <begin position="324"/>
        <end position="343"/>
    </location>
</feature>
<accession>A0AA45R545</accession>
<feature type="compositionally biased region" description="Low complexity" evidence="1">
    <location>
        <begin position="65"/>
        <end position="86"/>
    </location>
</feature>
<organism evidence="5 6">
    <name type="scientific">Actinosynnema pretiosum subsp. pretiosum</name>
    <dbReference type="NCBI Taxonomy" id="103721"/>
    <lineage>
        <taxon>Bacteria</taxon>
        <taxon>Bacillati</taxon>
        <taxon>Actinomycetota</taxon>
        <taxon>Actinomycetes</taxon>
        <taxon>Pseudonocardiales</taxon>
        <taxon>Pseudonocardiaceae</taxon>
        <taxon>Actinosynnema</taxon>
    </lineage>
</organism>
<evidence type="ECO:0000313" key="5">
    <source>
        <dbReference type="EMBL" id="QUF05582.1"/>
    </source>
</evidence>
<feature type="chain" id="PRO_5041300100" evidence="3">
    <location>
        <begin position="24"/>
        <end position="348"/>
    </location>
</feature>
<keyword evidence="2" id="KW-1133">Transmembrane helix</keyword>
<evidence type="ECO:0000256" key="3">
    <source>
        <dbReference type="SAM" id="SignalP"/>
    </source>
</evidence>
<reference evidence="5" key="1">
    <citation type="submission" date="2021-04" db="EMBL/GenBank/DDBJ databases">
        <title>Genomic sequence of Actinosynnema pretiosum subsp. pretiosum ATCC 31280 (C-14919).</title>
        <authorList>
            <person name="Bai L."/>
            <person name="Wang X."/>
            <person name="Xiao Y."/>
        </authorList>
    </citation>
    <scope>NUCLEOTIDE SEQUENCE</scope>
    <source>
        <strain evidence="5">ATCC 31280</strain>
    </source>
</reference>
<dbReference type="Pfam" id="PF04213">
    <property type="entry name" value="HtaA"/>
    <property type="match status" value="1"/>
</dbReference>
<keyword evidence="2" id="KW-0812">Transmembrane</keyword>
<dbReference type="EMBL" id="CP073249">
    <property type="protein sequence ID" value="QUF05582.1"/>
    <property type="molecule type" value="Genomic_DNA"/>
</dbReference>
<gene>
    <name evidence="5" type="ORF">KCV87_05640</name>
</gene>
<feature type="compositionally biased region" description="Pro residues" evidence="1">
    <location>
        <begin position="281"/>
        <end position="290"/>
    </location>
</feature>
<proteinExistence type="predicted"/>
<evidence type="ECO:0000259" key="4">
    <source>
        <dbReference type="Pfam" id="PF04213"/>
    </source>
</evidence>
<feature type="region of interest" description="Disordered" evidence="1">
    <location>
        <begin position="21"/>
        <end position="86"/>
    </location>
</feature>
<dbReference type="InterPro" id="IPR007331">
    <property type="entry name" value="Htaa"/>
</dbReference>
<feature type="compositionally biased region" description="Low complexity" evidence="1">
    <location>
        <begin position="21"/>
        <end position="58"/>
    </location>
</feature>
<keyword evidence="3" id="KW-0732">Signal</keyword>
<evidence type="ECO:0000256" key="2">
    <source>
        <dbReference type="SAM" id="Phobius"/>
    </source>
</evidence>
<sequence>MRVTSAVLAAGVLLVVAPGPAAAQEESAEPPVTTTTAPPSVAPSTSDSAPSSAANPTSEVRKAQESSATTTTTTTTTAPQTCELTPTTVGKGDLLWGFKKSFRQYVGVGIGGAAGNSITATDGATITAVDEVVRDGKPNPTGVPTGAYRFSFQGAEFRTRSDFTAHYRGKVEFSYPTHFFTLVLKDPSIKVSGATATMQADIALRADPGAPAQPVDLPDVALANLDLGGGNHTGAAGSLSWTGVPSTLTSAEAFASFYQAGTALDPVDLAVAADCAKLPEGPPAAPPGATPPAQAAGGGGDLVPEVRHRPAQQLANTGSDVEDVLWLGVSLLLAGTAVLLAAYRPARR</sequence>